<keyword evidence="2" id="KW-0812">Transmembrane</keyword>
<dbReference type="Gramene" id="Tc04v2_t003750.2">
    <property type="protein sequence ID" value="Tc04v2_p003750.2"/>
    <property type="gene ID" value="Tc04v2_g003750"/>
</dbReference>
<dbReference type="PROSITE" id="PS51180">
    <property type="entry name" value="BRO1"/>
    <property type="match status" value="1"/>
</dbReference>
<dbReference type="Proteomes" id="UP000694886">
    <property type="component" value="Chromosome 4"/>
</dbReference>
<accession>A0AB32WAR4</accession>
<evidence type="ECO:0000313" key="5">
    <source>
        <dbReference type="RefSeq" id="XP_017975099.1"/>
    </source>
</evidence>
<gene>
    <name evidence="5 6" type="primary">LOC18601090</name>
</gene>
<evidence type="ECO:0000256" key="1">
    <source>
        <dbReference type="ARBA" id="ARBA00008901"/>
    </source>
</evidence>
<organism evidence="4 5">
    <name type="scientific">Theobroma cacao</name>
    <name type="common">Cacao</name>
    <name type="synonym">Cocoa</name>
    <dbReference type="NCBI Taxonomy" id="3641"/>
    <lineage>
        <taxon>Eukaryota</taxon>
        <taxon>Viridiplantae</taxon>
        <taxon>Streptophyta</taxon>
        <taxon>Embryophyta</taxon>
        <taxon>Tracheophyta</taxon>
        <taxon>Spermatophyta</taxon>
        <taxon>Magnoliopsida</taxon>
        <taxon>eudicotyledons</taxon>
        <taxon>Gunneridae</taxon>
        <taxon>Pentapetalae</taxon>
        <taxon>rosids</taxon>
        <taxon>malvids</taxon>
        <taxon>Malvales</taxon>
        <taxon>Malvaceae</taxon>
        <taxon>Byttnerioideae</taxon>
        <taxon>Theobroma</taxon>
    </lineage>
</organism>
<reference evidence="4" key="1">
    <citation type="journal article" date="1997" name="Nucleic Acids Res.">
        <title>tRNAscan-SE: a program for improved detection of transfer RNA genes in genomic sequence.</title>
        <authorList>
            <person name="Lowe T.M."/>
            <person name="Eddy S.R."/>
        </authorList>
    </citation>
    <scope>NUCLEOTIDE SEQUENCE [LARGE SCALE GENOMIC DNA]</scope>
    <source>
        <strain evidence="4">r\B97-61/B2</strain>
    </source>
</reference>
<reference evidence="5 6" key="2">
    <citation type="submission" date="2025-04" db="UniProtKB">
        <authorList>
            <consortium name="RefSeq"/>
        </authorList>
    </citation>
    <scope>IDENTIFICATION</scope>
</reference>
<dbReference type="RefSeq" id="XP_017975100.1">
    <property type="nucleotide sequence ID" value="XM_018119611.1"/>
</dbReference>
<evidence type="ECO:0000256" key="2">
    <source>
        <dbReference type="SAM" id="Phobius"/>
    </source>
</evidence>
<feature type="transmembrane region" description="Helical" evidence="2">
    <location>
        <begin position="339"/>
        <end position="358"/>
    </location>
</feature>
<keyword evidence="2" id="KW-1133">Transmembrane helix</keyword>
<dbReference type="Gramene" id="Tc04v2_t003750.1">
    <property type="protein sequence ID" value="Tc04v2_p003750.1"/>
    <property type="gene ID" value="Tc04v2_g003750"/>
</dbReference>
<proteinExistence type="inferred from homology"/>
<keyword evidence="2" id="KW-0472">Membrane</keyword>
<evidence type="ECO:0000259" key="3">
    <source>
        <dbReference type="PROSITE" id="PS51180"/>
    </source>
</evidence>
<comment type="similarity">
    <text evidence="1">Belongs to the BROX family.</text>
</comment>
<dbReference type="AlphaFoldDB" id="A0AB32WAR4"/>
<dbReference type="GeneID" id="18601090"/>
<dbReference type="Pfam" id="PF03097">
    <property type="entry name" value="BRO1"/>
    <property type="match status" value="1"/>
</dbReference>
<feature type="domain" description="BRO1" evidence="3">
    <location>
        <begin position="6"/>
        <end position="449"/>
    </location>
</feature>
<dbReference type="PANTHER" id="PTHR23032">
    <property type="entry name" value="BRO1 DOMAIN-CONTAINING PROTEIN BROX"/>
    <property type="match status" value="1"/>
</dbReference>
<dbReference type="InterPro" id="IPR038499">
    <property type="entry name" value="BRO1_sf"/>
</dbReference>
<sequence>MGCTYSVYGLGRKKKLSIPEVVVYVPSMRIPAQCDLQRALKGLIPRDLIDRLSCLRNRIALIAEDTGGSAITELRQALEEYLSILIGLTKKEHGLEDLVEFKWKNLEDGRQETCVANAWFELLSVVHMMAMLTLSEADTLMIPKDYSGSGFRVVSTADCKRDAVDLLLKSAGYLEFGVRNVLSRIPAEIKKSLSKDLQDGVLEAIAIQALAQGTEIQLGLAVESQKATLSVKRRLACEQLIYYSQAYQCLSGCDLGHGYGKKHTWFIKWKFLESKAAAYYYHGLVLDKSNEPTCHISAVCCFLAAQELLVESKKACISFCLSAPVTRLVLILGYENRQLLWYCLWSIFSNLILFLFWWKRAPPLWGVMKHLHQKIPEVASRKSQMYGYLLEQEKALQSLPDLPDFQLSLRPDDYELPGIDPAWDCEKWENQSQSLKEHLKDCEDEMEKE</sequence>
<protein>
    <submittedName>
        <fullName evidence="5 6">BRO1 domain-containing protein BROX homolog isoform X1</fullName>
    </submittedName>
</protein>
<evidence type="ECO:0000313" key="6">
    <source>
        <dbReference type="RefSeq" id="XP_017975100.1"/>
    </source>
</evidence>
<dbReference type="SMART" id="SM01041">
    <property type="entry name" value="BRO1"/>
    <property type="match status" value="1"/>
</dbReference>
<dbReference type="InterPro" id="IPR038898">
    <property type="entry name" value="BROX"/>
</dbReference>
<dbReference type="CDD" id="cd09034">
    <property type="entry name" value="BRO1_Alix_like"/>
    <property type="match status" value="1"/>
</dbReference>
<dbReference type="InterPro" id="IPR004328">
    <property type="entry name" value="BRO1_dom"/>
</dbReference>
<dbReference type="RefSeq" id="XP_017975099.1">
    <property type="nucleotide sequence ID" value="XM_018119610.1"/>
</dbReference>
<dbReference type="PANTHER" id="PTHR23032:SF2">
    <property type="entry name" value="ENDOSOMAL TARGETING BRO1-LIKE DOMAIN-CONTAINING PROTEIN"/>
    <property type="match status" value="1"/>
</dbReference>
<evidence type="ECO:0000313" key="4">
    <source>
        <dbReference type="Proteomes" id="UP000694886"/>
    </source>
</evidence>
<dbReference type="Gene3D" id="1.25.40.280">
    <property type="entry name" value="alix/aip1 like domains"/>
    <property type="match status" value="1"/>
</dbReference>
<name>A0AB32WAR4_THECC</name>